<feature type="region of interest" description="Disordered" evidence="2">
    <location>
        <begin position="431"/>
        <end position="579"/>
    </location>
</feature>
<dbReference type="PANTHER" id="PTHR11864:SF33">
    <property type="entry name" value="PRE-MRNA-PROCESSING PROTEIN 40B"/>
    <property type="match status" value="1"/>
</dbReference>
<dbReference type="GO" id="GO:0003723">
    <property type="term" value="F:RNA binding"/>
    <property type="evidence" value="ECO:0007669"/>
    <property type="project" value="TreeGrafter"/>
</dbReference>
<dbReference type="PANTHER" id="PTHR11864">
    <property type="entry name" value="PRE-MRNA-PROCESSING PROTEIN PRP40"/>
    <property type="match status" value="1"/>
</dbReference>
<dbReference type="EMBL" id="OIVN01006308">
    <property type="protein sequence ID" value="SPD30257.1"/>
    <property type="molecule type" value="Genomic_DNA"/>
</dbReference>
<name>A0A2N9IY24_FAGSY</name>
<evidence type="ECO:0000256" key="1">
    <source>
        <dbReference type="SAM" id="Coils"/>
    </source>
</evidence>
<dbReference type="GO" id="GO:0071004">
    <property type="term" value="C:U2-type prespliceosome"/>
    <property type="evidence" value="ECO:0007669"/>
    <property type="project" value="TreeGrafter"/>
</dbReference>
<gene>
    <name evidence="3" type="ORF">FSB_LOCUS58139</name>
</gene>
<dbReference type="GO" id="GO:0005685">
    <property type="term" value="C:U1 snRNP"/>
    <property type="evidence" value="ECO:0007669"/>
    <property type="project" value="TreeGrafter"/>
</dbReference>
<organism evidence="3">
    <name type="scientific">Fagus sylvatica</name>
    <name type="common">Beechnut</name>
    <dbReference type="NCBI Taxonomy" id="28930"/>
    <lineage>
        <taxon>Eukaryota</taxon>
        <taxon>Viridiplantae</taxon>
        <taxon>Streptophyta</taxon>
        <taxon>Embryophyta</taxon>
        <taxon>Tracheophyta</taxon>
        <taxon>Spermatophyta</taxon>
        <taxon>Magnoliopsida</taxon>
        <taxon>eudicotyledons</taxon>
        <taxon>Gunneridae</taxon>
        <taxon>Pentapetalae</taxon>
        <taxon>rosids</taxon>
        <taxon>fabids</taxon>
        <taxon>Fagales</taxon>
        <taxon>Fagaceae</taxon>
        <taxon>Fagus</taxon>
    </lineage>
</organism>
<dbReference type="InterPro" id="IPR039726">
    <property type="entry name" value="Prp40-like"/>
</dbReference>
<accession>A0A2N9IY24</accession>
<feature type="compositionally biased region" description="Basic residues" evidence="2">
    <location>
        <begin position="543"/>
        <end position="555"/>
    </location>
</feature>
<dbReference type="GO" id="GO:0045292">
    <property type="term" value="P:mRNA cis splicing, via spliceosome"/>
    <property type="evidence" value="ECO:0007669"/>
    <property type="project" value="InterPro"/>
</dbReference>
<evidence type="ECO:0000256" key="2">
    <source>
        <dbReference type="SAM" id="MobiDB-lite"/>
    </source>
</evidence>
<proteinExistence type="predicted"/>
<feature type="coiled-coil region" evidence="1">
    <location>
        <begin position="330"/>
        <end position="361"/>
    </location>
</feature>
<dbReference type="Pfam" id="PF25432">
    <property type="entry name" value="FF_PRPF40A"/>
    <property type="match status" value="1"/>
</dbReference>
<reference evidence="3" key="1">
    <citation type="submission" date="2018-02" db="EMBL/GenBank/DDBJ databases">
        <authorList>
            <person name="Cohen D.B."/>
            <person name="Kent A.D."/>
        </authorList>
    </citation>
    <scope>NUCLEOTIDE SEQUENCE</scope>
</reference>
<feature type="compositionally biased region" description="Basic and acidic residues" evidence="2">
    <location>
        <begin position="431"/>
        <end position="444"/>
    </location>
</feature>
<keyword evidence="1" id="KW-0175">Coiled coil</keyword>
<feature type="compositionally biased region" description="Basic and acidic residues" evidence="2">
    <location>
        <begin position="451"/>
        <end position="495"/>
    </location>
</feature>
<protein>
    <recommendedName>
        <fullName evidence="4">Reverse transcriptase zinc-binding domain-containing protein</fullName>
    </recommendedName>
</protein>
<dbReference type="AlphaFoldDB" id="A0A2N9IY24"/>
<sequence length="579" mass="66615">MVAYQPPFLDPAKARASCSGLHFASLNEKDAVWLERDFDEDEIPAVVKGFNRDNALGSDGFPMFFFQHCWSVVKDDSLADFQEFHMQNSLVGSVYKIIAKVVANRLPGEVPHIESLVHILGCKTPALPMKYLGLPLGAKFKATNYLERSFGKIGEKIGETTHGFEEVVFIQGRLGGAGVISPVTSTSRLEMALVSDFGMTYVHWRLDFVHAVQDWDLDRIFSFLDLLYSTKEQGHGVDTICWQPSPEKGFKDDGETVNHLLLHCPFLKALWDMVFALFGVHWLMPWKYHEDKTRIKDAVKLGKIMLTSTWTLEDFKTAISKDVDSPPVSNVNLKLVFDELLERVREKEEKEAKKRKRLEDDFVHLLCSTKEISASSKWEDCKALFDGSREFRGRREAGREEGEGVVVEGVEVEGTREIEMWVVVLSSPDMVEAKKEKEREEKERRKAKQRREKEEGREKEKDEHFKKDGADSKNHELTDVHVYKENKRSGEDNIKKQRKRHQSSEDNVDENEKDRSRKSHGSNSDHKKSRRHASAPESDNESRHKRHRRDHRNGSRRYGDHEELEDGEFGNDKQNSVDT</sequence>
<evidence type="ECO:0000313" key="3">
    <source>
        <dbReference type="EMBL" id="SPD30257.1"/>
    </source>
</evidence>
<evidence type="ECO:0008006" key="4">
    <source>
        <dbReference type="Google" id="ProtNLM"/>
    </source>
</evidence>